<evidence type="ECO:0000256" key="1">
    <source>
        <dbReference type="SAM" id="SignalP"/>
    </source>
</evidence>
<dbReference type="STRING" id="1548749.LS48_03510"/>
<dbReference type="RefSeq" id="WP_062620028.1">
    <property type="nucleotide sequence ID" value="NZ_JRWG01000002.1"/>
</dbReference>
<keyword evidence="1" id="KW-0732">Signal</keyword>
<evidence type="ECO:0008006" key="4">
    <source>
        <dbReference type="Google" id="ProtNLM"/>
    </source>
</evidence>
<accession>A0A137RJW8</accession>
<reference evidence="3" key="1">
    <citation type="submission" date="2014-10" db="EMBL/GenBank/DDBJ databases">
        <title>Genome sequencing of Vitellibacter sp. D-24.</title>
        <authorList>
            <person name="Thevarajoo S."/>
            <person name="Selvaratnam C."/>
            <person name="Goh K.M."/>
            <person name="Chong C.S."/>
        </authorList>
    </citation>
    <scope>NUCLEOTIDE SEQUENCE [LARGE SCALE GENOMIC DNA]</scope>
    <source>
        <strain evidence="3">D-24</strain>
    </source>
</reference>
<dbReference type="OrthoDB" id="1467310at2"/>
<organism evidence="2 3">
    <name type="scientific">Aequorivita aquimaris</name>
    <dbReference type="NCBI Taxonomy" id="1548749"/>
    <lineage>
        <taxon>Bacteria</taxon>
        <taxon>Pseudomonadati</taxon>
        <taxon>Bacteroidota</taxon>
        <taxon>Flavobacteriia</taxon>
        <taxon>Flavobacteriales</taxon>
        <taxon>Flavobacteriaceae</taxon>
        <taxon>Aequorivita</taxon>
    </lineage>
</organism>
<sequence length="119" mass="13400">MKNLITLFAIVLTVSMAFAQNANKNTYYLDGNVIKATIYHDNGTVAQTGYYTADNKLTGEWVSYDFNGNKTAIAQYNNGEKVGTWYFFTNEDIKEVSYADARIAKVVTWKSDDIQIVSN</sequence>
<dbReference type="AlphaFoldDB" id="A0A137RJW8"/>
<reference evidence="2 3" key="2">
    <citation type="journal article" date="2016" name="Int. J. Syst. Evol. Microbiol.">
        <title>Vitellibacter aquimaris sp. nov., a marine bacterium isolated from seawater.</title>
        <authorList>
            <person name="Thevarajoo S."/>
            <person name="Selvaratnam C."/>
            <person name="Goh K.M."/>
            <person name="Hong K.W."/>
            <person name="Chan X.Y."/>
            <person name="Chan K.G."/>
            <person name="Chong C.S."/>
        </authorList>
    </citation>
    <scope>NUCLEOTIDE SEQUENCE [LARGE SCALE GENOMIC DNA]</scope>
    <source>
        <strain evidence="2 3">D-24</strain>
    </source>
</reference>
<dbReference type="SUPFAM" id="SSF82185">
    <property type="entry name" value="Histone H3 K4-specific methyltransferase SET7/9 N-terminal domain"/>
    <property type="match status" value="1"/>
</dbReference>
<dbReference type="EMBL" id="JRWG01000002">
    <property type="protein sequence ID" value="KXO00486.1"/>
    <property type="molecule type" value="Genomic_DNA"/>
</dbReference>
<keyword evidence="3" id="KW-1185">Reference proteome</keyword>
<protein>
    <recommendedName>
        <fullName evidence="4">Nicotinic acid mononucleotide adenyltransferase</fullName>
    </recommendedName>
</protein>
<dbReference type="Proteomes" id="UP000070138">
    <property type="component" value="Unassembled WGS sequence"/>
</dbReference>
<evidence type="ECO:0000313" key="2">
    <source>
        <dbReference type="EMBL" id="KXO00486.1"/>
    </source>
</evidence>
<gene>
    <name evidence="2" type="ORF">LS48_03510</name>
</gene>
<evidence type="ECO:0000313" key="3">
    <source>
        <dbReference type="Proteomes" id="UP000070138"/>
    </source>
</evidence>
<name>A0A137RJW8_9FLAO</name>
<dbReference type="Gene3D" id="3.90.930.1">
    <property type="match status" value="1"/>
</dbReference>
<proteinExistence type="predicted"/>
<feature type="chain" id="PRO_5007479892" description="Nicotinic acid mononucleotide adenyltransferase" evidence="1">
    <location>
        <begin position="20"/>
        <end position="119"/>
    </location>
</feature>
<feature type="signal peptide" evidence="1">
    <location>
        <begin position="1"/>
        <end position="19"/>
    </location>
</feature>
<comment type="caution">
    <text evidence="2">The sequence shown here is derived from an EMBL/GenBank/DDBJ whole genome shotgun (WGS) entry which is preliminary data.</text>
</comment>